<feature type="domain" description="PiggyBac transposable element-derived protein" evidence="2">
    <location>
        <begin position="1"/>
        <end position="192"/>
    </location>
</feature>
<evidence type="ECO:0000313" key="4">
    <source>
        <dbReference type="Proteomes" id="UP001497472"/>
    </source>
</evidence>
<reference evidence="3 4" key="1">
    <citation type="submission" date="2023-11" db="EMBL/GenBank/DDBJ databases">
        <authorList>
            <person name="Okamura Y."/>
        </authorList>
    </citation>
    <scope>NUCLEOTIDE SEQUENCE [LARGE SCALE GENOMIC DNA]</scope>
</reference>
<dbReference type="Pfam" id="PF13843">
    <property type="entry name" value="DDE_Tnp_1_7"/>
    <property type="match status" value="1"/>
</dbReference>
<gene>
    <name evidence="3" type="ORF">LNINA_LOCUS7393</name>
</gene>
<accession>A0AAV1JIT1</accession>
<comment type="caution">
    <text evidence="3">The sequence shown here is derived from an EMBL/GenBank/DDBJ whole genome shotgun (WGS) entry which is preliminary data.</text>
</comment>
<evidence type="ECO:0000313" key="3">
    <source>
        <dbReference type="EMBL" id="CAK1547958.1"/>
    </source>
</evidence>
<feature type="transmembrane region" description="Helical" evidence="1">
    <location>
        <begin position="21"/>
        <end position="38"/>
    </location>
</feature>
<dbReference type="PANTHER" id="PTHR47272">
    <property type="entry name" value="DDE_TNP_1_7 DOMAIN-CONTAINING PROTEIN"/>
    <property type="match status" value="1"/>
</dbReference>
<sequence>MCSTKIAHFLKQYLPNKPHKWGYKLFILCYLMGYAYIFEVYSGQEEKKDEPDLGITNNVVIRLARAIPRMNNHIVFFDNFYTSLPLVNYYLNKQGIQYVETIQQNRVPNCRLPDKKELMKTFVPRGTYEERVSGFSDGVDFSATAWKDKKVVTLLSTYVGAERVGKVSRHDKKAKQKIDIPCPKIVHEYNMHGRSRPNGQLFRTLSNLNKEPKMVFTLVLSSTGAHYNQLL</sequence>
<keyword evidence="1" id="KW-1133">Transmembrane helix</keyword>
<evidence type="ECO:0000256" key="1">
    <source>
        <dbReference type="SAM" id="Phobius"/>
    </source>
</evidence>
<proteinExistence type="predicted"/>
<keyword evidence="4" id="KW-1185">Reference proteome</keyword>
<protein>
    <recommendedName>
        <fullName evidence="2">PiggyBac transposable element-derived protein domain-containing protein</fullName>
    </recommendedName>
</protein>
<dbReference type="Proteomes" id="UP001497472">
    <property type="component" value="Unassembled WGS sequence"/>
</dbReference>
<dbReference type="EMBL" id="CAVLEF010000010">
    <property type="protein sequence ID" value="CAK1547958.1"/>
    <property type="molecule type" value="Genomic_DNA"/>
</dbReference>
<dbReference type="InterPro" id="IPR029526">
    <property type="entry name" value="PGBD"/>
</dbReference>
<dbReference type="AlphaFoldDB" id="A0AAV1JIT1"/>
<name>A0AAV1JIT1_9NEOP</name>
<keyword evidence="1" id="KW-0812">Transmembrane</keyword>
<evidence type="ECO:0000259" key="2">
    <source>
        <dbReference type="Pfam" id="PF13843"/>
    </source>
</evidence>
<keyword evidence="1" id="KW-0472">Membrane</keyword>
<organism evidence="3 4">
    <name type="scientific">Leptosia nina</name>
    <dbReference type="NCBI Taxonomy" id="320188"/>
    <lineage>
        <taxon>Eukaryota</taxon>
        <taxon>Metazoa</taxon>
        <taxon>Ecdysozoa</taxon>
        <taxon>Arthropoda</taxon>
        <taxon>Hexapoda</taxon>
        <taxon>Insecta</taxon>
        <taxon>Pterygota</taxon>
        <taxon>Neoptera</taxon>
        <taxon>Endopterygota</taxon>
        <taxon>Lepidoptera</taxon>
        <taxon>Glossata</taxon>
        <taxon>Ditrysia</taxon>
        <taxon>Papilionoidea</taxon>
        <taxon>Pieridae</taxon>
        <taxon>Pierinae</taxon>
        <taxon>Leptosia</taxon>
    </lineage>
</organism>